<dbReference type="PANTHER" id="PTHR46797:SF23">
    <property type="entry name" value="HTH-TYPE TRANSCRIPTIONAL REGULATOR SUTR"/>
    <property type="match status" value="1"/>
</dbReference>
<dbReference type="PANTHER" id="PTHR46797">
    <property type="entry name" value="HTH-TYPE TRANSCRIPTIONAL REGULATOR"/>
    <property type="match status" value="1"/>
</dbReference>
<evidence type="ECO:0000313" key="6">
    <source>
        <dbReference type="Proteomes" id="UP001501169"/>
    </source>
</evidence>
<reference evidence="5 6" key="1">
    <citation type="journal article" date="2019" name="Int. J. Syst. Evol. Microbiol.">
        <title>The Global Catalogue of Microorganisms (GCM) 10K type strain sequencing project: providing services to taxonomists for standard genome sequencing and annotation.</title>
        <authorList>
            <consortium name="The Broad Institute Genomics Platform"/>
            <consortium name="The Broad Institute Genome Sequencing Center for Infectious Disease"/>
            <person name="Wu L."/>
            <person name="Ma J."/>
        </authorList>
    </citation>
    <scope>NUCLEOTIDE SEQUENCE [LARGE SCALE GENOMIC DNA]</scope>
    <source>
        <strain evidence="5 6">JCM 14331</strain>
    </source>
</reference>
<evidence type="ECO:0000256" key="3">
    <source>
        <dbReference type="ARBA" id="ARBA00023163"/>
    </source>
</evidence>
<dbReference type="RefSeq" id="WP_226767350.1">
    <property type="nucleotide sequence ID" value="NZ_BAAAEO010000004.1"/>
</dbReference>
<keyword evidence="2" id="KW-0238">DNA-binding</keyword>
<dbReference type="Gene3D" id="1.10.260.40">
    <property type="entry name" value="lambda repressor-like DNA-binding domains"/>
    <property type="match status" value="1"/>
</dbReference>
<sequence>MSKQFLSALGLNVKNRRIQQKLTQLELCHAAGIDLSYVSRIERGQVNVSIEALLKVSNALKCNARDLLPDNDVADSGDKDK</sequence>
<accession>A0ABN1E6X5</accession>
<keyword evidence="6" id="KW-1185">Reference proteome</keyword>
<name>A0ABN1E6X5_9GAMM</name>
<dbReference type="SMART" id="SM00530">
    <property type="entry name" value="HTH_XRE"/>
    <property type="match status" value="1"/>
</dbReference>
<keyword evidence="3" id="KW-0804">Transcription</keyword>
<evidence type="ECO:0000313" key="5">
    <source>
        <dbReference type="EMBL" id="GAA0560403.1"/>
    </source>
</evidence>
<feature type="domain" description="HTH cro/C1-type" evidence="4">
    <location>
        <begin position="13"/>
        <end position="67"/>
    </location>
</feature>
<dbReference type="SUPFAM" id="SSF47413">
    <property type="entry name" value="lambda repressor-like DNA-binding domains"/>
    <property type="match status" value="1"/>
</dbReference>
<dbReference type="Proteomes" id="UP001501169">
    <property type="component" value="Unassembled WGS sequence"/>
</dbReference>
<organism evidence="5 6">
    <name type="scientific">Rheinheimera aquimaris</name>
    <dbReference type="NCBI Taxonomy" id="412437"/>
    <lineage>
        <taxon>Bacteria</taxon>
        <taxon>Pseudomonadati</taxon>
        <taxon>Pseudomonadota</taxon>
        <taxon>Gammaproteobacteria</taxon>
        <taxon>Chromatiales</taxon>
        <taxon>Chromatiaceae</taxon>
        <taxon>Rheinheimera</taxon>
    </lineage>
</organism>
<evidence type="ECO:0000259" key="4">
    <source>
        <dbReference type="PROSITE" id="PS50943"/>
    </source>
</evidence>
<evidence type="ECO:0000256" key="2">
    <source>
        <dbReference type="ARBA" id="ARBA00023125"/>
    </source>
</evidence>
<gene>
    <name evidence="5" type="ORF">GCM10009098_30600</name>
</gene>
<keyword evidence="1" id="KW-0805">Transcription regulation</keyword>
<evidence type="ECO:0000256" key="1">
    <source>
        <dbReference type="ARBA" id="ARBA00023015"/>
    </source>
</evidence>
<dbReference type="Pfam" id="PF01381">
    <property type="entry name" value="HTH_3"/>
    <property type="match status" value="1"/>
</dbReference>
<dbReference type="EMBL" id="BAAAEO010000004">
    <property type="protein sequence ID" value="GAA0560403.1"/>
    <property type="molecule type" value="Genomic_DNA"/>
</dbReference>
<dbReference type="InterPro" id="IPR001387">
    <property type="entry name" value="Cro/C1-type_HTH"/>
</dbReference>
<proteinExistence type="predicted"/>
<dbReference type="PROSITE" id="PS50943">
    <property type="entry name" value="HTH_CROC1"/>
    <property type="match status" value="1"/>
</dbReference>
<protein>
    <recommendedName>
        <fullName evidence="4">HTH cro/C1-type domain-containing protein</fullName>
    </recommendedName>
</protein>
<dbReference type="InterPro" id="IPR050807">
    <property type="entry name" value="TransReg_Diox_bact_type"/>
</dbReference>
<dbReference type="InterPro" id="IPR010982">
    <property type="entry name" value="Lambda_DNA-bd_dom_sf"/>
</dbReference>
<comment type="caution">
    <text evidence="5">The sequence shown here is derived from an EMBL/GenBank/DDBJ whole genome shotgun (WGS) entry which is preliminary data.</text>
</comment>
<dbReference type="CDD" id="cd00093">
    <property type="entry name" value="HTH_XRE"/>
    <property type="match status" value="1"/>
</dbReference>